<reference evidence="1" key="1">
    <citation type="submission" date="2022-09" db="EMBL/GenBank/DDBJ databases">
        <title>Intensive care unit water sources are persistently colonized with multi-drug resistant bacteria and are the site of extensive horizontal gene transfer of antibiotic resistance genes.</title>
        <authorList>
            <person name="Diorio-Toth L."/>
        </authorList>
    </citation>
    <scope>NUCLEOTIDE SEQUENCE</scope>
    <source>
        <strain evidence="1">GD03920</strain>
    </source>
</reference>
<dbReference type="EMBL" id="JAOCBE010000001">
    <property type="protein sequence ID" value="MDH0968229.1"/>
    <property type="molecule type" value="Genomic_DNA"/>
</dbReference>
<evidence type="ECO:0000313" key="1">
    <source>
        <dbReference type="EMBL" id="MDH0968229.1"/>
    </source>
</evidence>
<dbReference type="Proteomes" id="UP001159915">
    <property type="component" value="Unassembled WGS sequence"/>
</dbReference>
<proteinExistence type="predicted"/>
<comment type="caution">
    <text evidence="1">The sequence shown here is derived from an EMBL/GenBank/DDBJ whole genome shotgun (WGS) entry which is preliminary data.</text>
</comment>
<gene>
    <name evidence="1" type="ORF">N5C10_02720</name>
</gene>
<name>A0AA42MRK0_ACIJO</name>
<evidence type="ECO:0000313" key="2">
    <source>
        <dbReference type="Proteomes" id="UP001159915"/>
    </source>
</evidence>
<protein>
    <submittedName>
        <fullName evidence="1">Uncharacterized protein</fullName>
    </submittedName>
</protein>
<dbReference type="AlphaFoldDB" id="A0AA42MRK0"/>
<dbReference type="RefSeq" id="WP_279669652.1">
    <property type="nucleotide sequence ID" value="NZ_JAOCBE010000001.1"/>
</dbReference>
<accession>A0AA42MRK0</accession>
<sequence>MKLTTTNFGEVILLTSPALVGAVESVGFKTDIFESKNGTEQRTPLKDKARQTLNFDSVAVQKEVASVFNSQWGGIRHNWAVPLFHELQFVGDVSADFVMCRTDIFSFYDGCLALLKNDTEQVLVEVEAVENDRLLLADVVSIANAELYPVRVCFISGDISKKINNFIARSSISFVVIDEPEVQESVPAQFLAQDIYWFQLLLSSGSLEVTLSQQQNMINNEVGVIFQNSDWDFARYSKQYRAIIHSAEDLYAYRQFLFRRKGKYRPFWLPTYEANMRCKSTGFISSVMLIESDQYKQLGDARKHIAVRSNQTWTAHTITASALVSGSTVQVTVSPALNKNASSIERISYLGLHRLDADSIDLHYQGAGNVEVTVPILEIGV</sequence>
<organism evidence="1 2">
    <name type="scientific">Acinetobacter johnsonii</name>
    <dbReference type="NCBI Taxonomy" id="40214"/>
    <lineage>
        <taxon>Bacteria</taxon>
        <taxon>Pseudomonadati</taxon>
        <taxon>Pseudomonadota</taxon>
        <taxon>Gammaproteobacteria</taxon>
        <taxon>Moraxellales</taxon>
        <taxon>Moraxellaceae</taxon>
        <taxon>Acinetobacter</taxon>
    </lineage>
</organism>